<dbReference type="InterPro" id="IPR000182">
    <property type="entry name" value="GNAT_dom"/>
</dbReference>
<feature type="domain" description="N-acetyltransferase" evidence="1">
    <location>
        <begin position="114"/>
        <end position="206"/>
    </location>
</feature>
<dbReference type="Gene3D" id="3.40.630.30">
    <property type="match status" value="1"/>
</dbReference>
<proteinExistence type="predicted"/>
<gene>
    <name evidence="2" type="ORF">ACFS5M_13325</name>
</gene>
<comment type="caution">
    <text evidence="2">The sequence shown here is derived from an EMBL/GenBank/DDBJ whole genome shotgun (WGS) entry which is preliminary data.</text>
</comment>
<dbReference type="RefSeq" id="WP_183489196.1">
    <property type="nucleotide sequence ID" value="NZ_JBHUOV010000015.1"/>
</dbReference>
<keyword evidence="2" id="KW-0012">Acyltransferase</keyword>
<dbReference type="GO" id="GO:0016746">
    <property type="term" value="F:acyltransferase activity"/>
    <property type="evidence" value="ECO:0007669"/>
    <property type="project" value="UniProtKB-KW"/>
</dbReference>
<sequence>METIKNNINNLTHLWTTVSKPFNGYANDDIISYSRIQNSEWPNKIWTSQKLTLEILHNVKTLVSTSQTKLRFIDFEYDKKINKKLIESSGFVLTSSLPGMHLKLNTLFKTKTKLNFLLVTNANDAKTWCDIFKTSFGYIISKDVVLKSMHRVSYYVAFENNKPIGVIKLHLTNKIAGIYSLGVPSNLRGNGYAKEMMHFILNKSFE</sequence>
<protein>
    <submittedName>
        <fullName evidence="2">GNAT family N-acetyltransferase</fullName>
        <ecNumber evidence="2">2.3.-.-</ecNumber>
    </submittedName>
</protein>
<evidence type="ECO:0000313" key="2">
    <source>
        <dbReference type="EMBL" id="MFD2824657.1"/>
    </source>
</evidence>
<dbReference type="Pfam" id="PF00583">
    <property type="entry name" value="Acetyltransf_1"/>
    <property type="match status" value="1"/>
</dbReference>
<organism evidence="2 3">
    <name type="scientific">Lacinutrix iliipiscaria</name>
    <dbReference type="NCBI Taxonomy" id="1230532"/>
    <lineage>
        <taxon>Bacteria</taxon>
        <taxon>Pseudomonadati</taxon>
        <taxon>Bacteroidota</taxon>
        <taxon>Flavobacteriia</taxon>
        <taxon>Flavobacteriales</taxon>
        <taxon>Flavobacteriaceae</taxon>
        <taxon>Lacinutrix</taxon>
    </lineage>
</organism>
<accession>A0ABW5WPI7</accession>
<evidence type="ECO:0000259" key="1">
    <source>
        <dbReference type="PROSITE" id="PS51186"/>
    </source>
</evidence>
<keyword evidence="2" id="KW-0808">Transferase</keyword>
<dbReference type="PROSITE" id="PS51186">
    <property type="entry name" value="GNAT"/>
    <property type="match status" value="1"/>
</dbReference>
<name>A0ABW5WPI7_9FLAO</name>
<dbReference type="EC" id="2.3.-.-" evidence="2"/>
<dbReference type="CDD" id="cd04301">
    <property type="entry name" value="NAT_SF"/>
    <property type="match status" value="1"/>
</dbReference>
<dbReference type="Proteomes" id="UP001597533">
    <property type="component" value="Unassembled WGS sequence"/>
</dbReference>
<dbReference type="EMBL" id="JBHUOV010000015">
    <property type="protein sequence ID" value="MFD2824657.1"/>
    <property type="molecule type" value="Genomic_DNA"/>
</dbReference>
<dbReference type="InterPro" id="IPR016181">
    <property type="entry name" value="Acyl_CoA_acyltransferase"/>
</dbReference>
<evidence type="ECO:0000313" key="3">
    <source>
        <dbReference type="Proteomes" id="UP001597533"/>
    </source>
</evidence>
<dbReference type="SUPFAM" id="SSF55729">
    <property type="entry name" value="Acyl-CoA N-acyltransferases (Nat)"/>
    <property type="match status" value="1"/>
</dbReference>
<reference evidence="3" key="1">
    <citation type="journal article" date="2019" name="Int. J. Syst. Evol. Microbiol.">
        <title>The Global Catalogue of Microorganisms (GCM) 10K type strain sequencing project: providing services to taxonomists for standard genome sequencing and annotation.</title>
        <authorList>
            <consortium name="The Broad Institute Genomics Platform"/>
            <consortium name="The Broad Institute Genome Sequencing Center for Infectious Disease"/>
            <person name="Wu L."/>
            <person name="Ma J."/>
        </authorList>
    </citation>
    <scope>NUCLEOTIDE SEQUENCE [LARGE SCALE GENOMIC DNA]</scope>
    <source>
        <strain evidence="3">KCTC 32141</strain>
    </source>
</reference>
<keyword evidence="3" id="KW-1185">Reference proteome</keyword>